<dbReference type="InterPro" id="IPR027267">
    <property type="entry name" value="AH/BAR_dom_sf"/>
</dbReference>
<evidence type="ECO:0008006" key="12">
    <source>
        <dbReference type="Google" id="ProtNLM"/>
    </source>
</evidence>
<dbReference type="InterPro" id="IPR036871">
    <property type="entry name" value="PX_dom_sf"/>
</dbReference>
<dbReference type="GO" id="GO:0016197">
    <property type="term" value="P:endosomal transport"/>
    <property type="evidence" value="ECO:0007669"/>
    <property type="project" value="TreeGrafter"/>
</dbReference>
<evidence type="ECO:0000256" key="7">
    <source>
        <dbReference type="SAM" id="MobiDB-lite"/>
    </source>
</evidence>
<accession>A0A267EI83</accession>
<keyword evidence="3 6" id="KW-0728">SH3 domain</keyword>
<dbReference type="GO" id="GO:0097320">
    <property type="term" value="P:plasma membrane tubulation"/>
    <property type="evidence" value="ECO:0007669"/>
    <property type="project" value="TreeGrafter"/>
</dbReference>
<dbReference type="Gene3D" id="2.30.30.40">
    <property type="entry name" value="SH3 Domains"/>
    <property type="match status" value="1"/>
</dbReference>
<evidence type="ECO:0000259" key="9">
    <source>
        <dbReference type="PROSITE" id="PS50195"/>
    </source>
</evidence>
<sequence>MSFAKAVVLYDFDQQNDDELTVRVGETISVVSQTVGPGYDGWWLARNAGGRQGYVPEKFVELLCPPEPSVPPPPPPPPPPLLSYLQDETPSSPAWSDDPGGGGGDALGGPDDYVNVPGGQQPSARSPFNSSASAFGAAGRASEFFNDESWSSDDDSTPASSVRWGSTAGGGTRSEASNSASVRHPASAAGSTSTAAAGSGAATAGGDGSGGNKIDPRKTAFSDPKKRKYLLPPKCDRVPGIKDFLVIEEPVDVKEQDMISIVMDGDEFIWESPPTSFVCTITNPSKESKMRGLKSYIAYHVSTSSNPRVVVSRRYKHFDWLHKQLTFKFPCVAVPPLPDKQIAGRYEENFINTRMRQLQAWTNRMAQHPVVGPSLVFQHFVSCTDDSRRWKEGKRRAEQDKLSKGQIFHAIRAPRTADWPAVERFTDEMDNFVSEMDCSAKYAMDTMLSHAKKCEHNVQKEFNRVADAFTCLDKALSVVPKRRFENLCRAMKVTTKTYHEVAGLWASQPQRDIEPLVEQLQEYTGLLSCLPGLVGIERGAIQTVRECQRNVTESRMSPEEAQATILRAGVISAAQCAEINYMQRRMDSDFQAMMQSYLKEQMRFHQEISNKLQQALSAFSY</sequence>
<keyword evidence="11" id="KW-1185">Reference proteome</keyword>
<dbReference type="SMART" id="SM00312">
    <property type="entry name" value="PX"/>
    <property type="match status" value="1"/>
</dbReference>
<dbReference type="SMART" id="SM00326">
    <property type="entry name" value="SH3"/>
    <property type="match status" value="1"/>
</dbReference>
<dbReference type="OrthoDB" id="10254720at2759"/>
<evidence type="ECO:0000259" key="8">
    <source>
        <dbReference type="PROSITE" id="PS50002"/>
    </source>
</evidence>
<dbReference type="GO" id="GO:0005886">
    <property type="term" value="C:plasma membrane"/>
    <property type="evidence" value="ECO:0007669"/>
    <property type="project" value="TreeGrafter"/>
</dbReference>
<feature type="region of interest" description="Disordered" evidence="7">
    <location>
        <begin position="66"/>
        <end position="133"/>
    </location>
</feature>
<dbReference type="Pfam" id="PF00018">
    <property type="entry name" value="SH3_1"/>
    <property type="match status" value="1"/>
</dbReference>
<evidence type="ECO:0000256" key="6">
    <source>
        <dbReference type="PROSITE-ProRule" id="PRU00192"/>
    </source>
</evidence>
<feature type="compositionally biased region" description="Low complexity" evidence="7">
    <location>
        <begin position="186"/>
        <end position="202"/>
    </location>
</feature>
<feature type="compositionally biased region" description="Pro residues" evidence="7">
    <location>
        <begin position="66"/>
        <end position="81"/>
    </location>
</feature>
<evidence type="ECO:0000256" key="4">
    <source>
        <dbReference type="ARBA" id="ARBA00023136"/>
    </source>
</evidence>
<dbReference type="Pfam" id="PF00787">
    <property type="entry name" value="PX"/>
    <property type="match status" value="1"/>
</dbReference>
<dbReference type="STRING" id="282301.A0A267EI83"/>
<dbReference type="FunFam" id="3.30.1520.10:FF:000004">
    <property type="entry name" value="Sorting nexin"/>
    <property type="match status" value="1"/>
</dbReference>
<keyword evidence="5" id="KW-0968">Cytoplasmic vesicle</keyword>
<dbReference type="Gene3D" id="3.30.1520.10">
    <property type="entry name" value="Phox-like domain"/>
    <property type="match status" value="1"/>
</dbReference>
<dbReference type="InterPro" id="IPR019497">
    <property type="entry name" value="Sorting_nexin_WASP-bd-dom"/>
</dbReference>
<dbReference type="GO" id="GO:0030659">
    <property type="term" value="C:cytoplasmic vesicle membrane"/>
    <property type="evidence" value="ECO:0007669"/>
    <property type="project" value="UniProtKB-SubCell"/>
</dbReference>
<reference evidence="10 11" key="1">
    <citation type="submission" date="2017-06" db="EMBL/GenBank/DDBJ databases">
        <title>A platform for efficient transgenesis in Macrostomum lignano, a flatworm model organism for stem cell research.</title>
        <authorList>
            <person name="Berezikov E."/>
        </authorList>
    </citation>
    <scope>NUCLEOTIDE SEQUENCE [LARGE SCALE GENOMIC DNA]</scope>
    <source>
        <strain evidence="10">DV1</strain>
        <tissue evidence="10">Whole organism</tissue>
    </source>
</reference>
<evidence type="ECO:0000256" key="1">
    <source>
        <dbReference type="ARBA" id="ARBA00004156"/>
    </source>
</evidence>
<comment type="subcellular location">
    <subcellularLocation>
        <location evidence="1">Cytoplasmic vesicle membrane</location>
    </subcellularLocation>
</comment>
<dbReference type="PROSITE" id="PS50002">
    <property type="entry name" value="SH3"/>
    <property type="match status" value="1"/>
</dbReference>
<protein>
    <recommendedName>
        <fullName evidence="12">Sorting nexin</fullName>
    </recommendedName>
</protein>
<evidence type="ECO:0000256" key="5">
    <source>
        <dbReference type="ARBA" id="ARBA00023329"/>
    </source>
</evidence>
<dbReference type="AlphaFoldDB" id="A0A267EI83"/>
<dbReference type="Gene3D" id="1.20.1270.60">
    <property type="entry name" value="Arfaptin homology (AH) domain/BAR domain"/>
    <property type="match status" value="1"/>
</dbReference>
<dbReference type="SUPFAM" id="SSF50044">
    <property type="entry name" value="SH3-domain"/>
    <property type="match status" value="1"/>
</dbReference>
<dbReference type="PRINTS" id="PR00452">
    <property type="entry name" value="SH3DOMAIN"/>
</dbReference>
<evidence type="ECO:0000256" key="2">
    <source>
        <dbReference type="ARBA" id="ARBA00010883"/>
    </source>
</evidence>
<organism evidence="10 11">
    <name type="scientific">Macrostomum lignano</name>
    <dbReference type="NCBI Taxonomy" id="282301"/>
    <lineage>
        <taxon>Eukaryota</taxon>
        <taxon>Metazoa</taxon>
        <taxon>Spiralia</taxon>
        <taxon>Lophotrochozoa</taxon>
        <taxon>Platyhelminthes</taxon>
        <taxon>Rhabditophora</taxon>
        <taxon>Macrostomorpha</taxon>
        <taxon>Macrostomida</taxon>
        <taxon>Macrostomidae</taxon>
        <taxon>Macrostomum</taxon>
    </lineage>
</organism>
<feature type="region of interest" description="Disordered" evidence="7">
    <location>
        <begin position="146"/>
        <end position="227"/>
    </location>
</feature>
<dbReference type="PANTHER" id="PTHR45827">
    <property type="entry name" value="SORTING NEXIN"/>
    <property type="match status" value="1"/>
</dbReference>
<feature type="domain" description="PX" evidence="9">
    <location>
        <begin position="277"/>
        <end position="387"/>
    </location>
</feature>
<proteinExistence type="inferred from homology"/>
<dbReference type="InterPro" id="IPR036028">
    <property type="entry name" value="SH3-like_dom_sf"/>
</dbReference>
<dbReference type="PROSITE" id="PS50195">
    <property type="entry name" value="PX"/>
    <property type="match status" value="1"/>
</dbReference>
<dbReference type="InterPro" id="IPR001452">
    <property type="entry name" value="SH3_domain"/>
</dbReference>
<dbReference type="Proteomes" id="UP000215902">
    <property type="component" value="Unassembled WGS sequence"/>
</dbReference>
<keyword evidence="4" id="KW-0472">Membrane</keyword>
<dbReference type="CDD" id="cd06862">
    <property type="entry name" value="PX_SNX9_18_like"/>
    <property type="match status" value="1"/>
</dbReference>
<feature type="compositionally biased region" description="Basic and acidic residues" evidence="7">
    <location>
        <begin position="214"/>
        <end position="224"/>
    </location>
</feature>
<dbReference type="GO" id="GO:0006897">
    <property type="term" value="P:endocytosis"/>
    <property type="evidence" value="ECO:0007669"/>
    <property type="project" value="TreeGrafter"/>
</dbReference>
<dbReference type="PANTHER" id="PTHR45827:SF1">
    <property type="entry name" value="SORTING NEXIN"/>
    <property type="match status" value="1"/>
</dbReference>
<comment type="similarity">
    <text evidence="2">Belongs to the sorting nexin family.</text>
</comment>
<evidence type="ECO:0000256" key="3">
    <source>
        <dbReference type="ARBA" id="ARBA00022443"/>
    </source>
</evidence>
<evidence type="ECO:0000313" key="11">
    <source>
        <dbReference type="Proteomes" id="UP000215902"/>
    </source>
</evidence>
<dbReference type="GO" id="GO:0035091">
    <property type="term" value="F:phosphatidylinositol binding"/>
    <property type="evidence" value="ECO:0007669"/>
    <property type="project" value="InterPro"/>
</dbReference>
<evidence type="ECO:0000313" key="10">
    <source>
        <dbReference type="EMBL" id="PAA60482.1"/>
    </source>
</evidence>
<feature type="domain" description="SH3" evidence="8">
    <location>
        <begin position="1"/>
        <end position="65"/>
    </location>
</feature>
<dbReference type="InterPro" id="IPR001683">
    <property type="entry name" value="PX_dom"/>
</dbReference>
<dbReference type="CDD" id="cd00174">
    <property type="entry name" value="SH3"/>
    <property type="match status" value="1"/>
</dbReference>
<gene>
    <name evidence="10" type="ORF">BOX15_Mlig028170g1</name>
</gene>
<dbReference type="SUPFAM" id="SSF64268">
    <property type="entry name" value="PX domain"/>
    <property type="match status" value="1"/>
</dbReference>
<dbReference type="EMBL" id="NIVC01002146">
    <property type="protein sequence ID" value="PAA60482.1"/>
    <property type="molecule type" value="Genomic_DNA"/>
</dbReference>
<dbReference type="Pfam" id="PF10456">
    <property type="entry name" value="BAR_3_WASP_bdg"/>
    <property type="match status" value="1"/>
</dbReference>
<comment type="caution">
    <text evidence="10">The sequence shown here is derived from an EMBL/GenBank/DDBJ whole genome shotgun (WGS) entry which is preliminary data.</text>
</comment>
<name>A0A267EI83_9PLAT</name>